<keyword evidence="3" id="KW-1185">Reference proteome</keyword>
<gene>
    <name evidence="1" type="ORF">MTR_0072s0060</name>
</gene>
<dbReference type="EMBL" id="KL402797">
    <property type="protein sequence ID" value="KEH16898.1"/>
    <property type="molecule type" value="Genomic_DNA"/>
</dbReference>
<reference evidence="1 3" key="1">
    <citation type="journal article" date="2011" name="Nature">
        <title>The Medicago genome provides insight into the evolution of rhizobial symbioses.</title>
        <authorList>
            <person name="Young N.D."/>
            <person name="Debelle F."/>
            <person name="Oldroyd G.E."/>
            <person name="Geurts R."/>
            <person name="Cannon S.B."/>
            <person name="Udvardi M.K."/>
            <person name="Benedito V.A."/>
            <person name="Mayer K.F."/>
            <person name="Gouzy J."/>
            <person name="Schoof H."/>
            <person name="Van de Peer Y."/>
            <person name="Proost S."/>
            <person name="Cook D.R."/>
            <person name="Meyers B.C."/>
            <person name="Spannagl M."/>
            <person name="Cheung F."/>
            <person name="De Mita S."/>
            <person name="Krishnakumar V."/>
            <person name="Gundlach H."/>
            <person name="Zhou S."/>
            <person name="Mudge J."/>
            <person name="Bharti A.K."/>
            <person name="Murray J.D."/>
            <person name="Naoumkina M.A."/>
            <person name="Rosen B."/>
            <person name="Silverstein K.A."/>
            <person name="Tang H."/>
            <person name="Rombauts S."/>
            <person name="Zhao P.X."/>
            <person name="Zhou P."/>
            <person name="Barbe V."/>
            <person name="Bardou P."/>
            <person name="Bechner M."/>
            <person name="Bellec A."/>
            <person name="Berger A."/>
            <person name="Berges H."/>
            <person name="Bidwell S."/>
            <person name="Bisseling T."/>
            <person name="Choisne N."/>
            <person name="Couloux A."/>
            <person name="Denny R."/>
            <person name="Deshpande S."/>
            <person name="Dai X."/>
            <person name="Doyle J.J."/>
            <person name="Dudez A.M."/>
            <person name="Farmer A.D."/>
            <person name="Fouteau S."/>
            <person name="Franken C."/>
            <person name="Gibelin C."/>
            <person name="Gish J."/>
            <person name="Goldstein S."/>
            <person name="Gonzalez A.J."/>
            <person name="Green P.J."/>
            <person name="Hallab A."/>
            <person name="Hartog M."/>
            <person name="Hua A."/>
            <person name="Humphray S.J."/>
            <person name="Jeong D.H."/>
            <person name="Jing Y."/>
            <person name="Jocker A."/>
            <person name="Kenton S.M."/>
            <person name="Kim D.J."/>
            <person name="Klee K."/>
            <person name="Lai H."/>
            <person name="Lang C."/>
            <person name="Lin S."/>
            <person name="Macmil S.L."/>
            <person name="Magdelenat G."/>
            <person name="Matthews L."/>
            <person name="McCorrison J."/>
            <person name="Monaghan E.L."/>
            <person name="Mun J.H."/>
            <person name="Najar F.Z."/>
            <person name="Nicholson C."/>
            <person name="Noirot C."/>
            <person name="O'Bleness M."/>
            <person name="Paule C.R."/>
            <person name="Poulain J."/>
            <person name="Prion F."/>
            <person name="Qin B."/>
            <person name="Qu C."/>
            <person name="Retzel E.F."/>
            <person name="Riddle C."/>
            <person name="Sallet E."/>
            <person name="Samain S."/>
            <person name="Samson N."/>
            <person name="Sanders I."/>
            <person name="Saurat O."/>
            <person name="Scarpelli C."/>
            <person name="Schiex T."/>
            <person name="Segurens B."/>
            <person name="Severin A.J."/>
            <person name="Sherrier D.J."/>
            <person name="Shi R."/>
            <person name="Sims S."/>
            <person name="Singer S.R."/>
            <person name="Sinharoy S."/>
            <person name="Sterck L."/>
            <person name="Viollet A."/>
            <person name="Wang B.B."/>
            <person name="Wang K."/>
            <person name="Wang M."/>
            <person name="Wang X."/>
            <person name="Warfsmann J."/>
            <person name="Weissenbach J."/>
            <person name="White D.D."/>
            <person name="White J.D."/>
            <person name="Wiley G.B."/>
            <person name="Wincker P."/>
            <person name="Xing Y."/>
            <person name="Yang L."/>
            <person name="Yao Z."/>
            <person name="Ying F."/>
            <person name="Zhai J."/>
            <person name="Zhou L."/>
            <person name="Zuber A."/>
            <person name="Denarie J."/>
            <person name="Dixon R.A."/>
            <person name="May G.D."/>
            <person name="Schwartz D.C."/>
            <person name="Rogers J."/>
            <person name="Quetier F."/>
            <person name="Town C.D."/>
            <person name="Roe B.A."/>
        </authorList>
    </citation>
    <scope>NUCLEOTIDE SEQUENCE [LARGE SCALE GENOMIC DNA]</scope>
    <source>
        <strain evidence="1">A17</strain>
        <strain evidence="2 3">cv. Jemalong A17</strain>
    </source>
</reference>
<name>A0A072TJ55_MEDTR</name>
<proteinExistence type="predicted"/>
<evidence type="ECO:0000313" key="2">
    <source>
        <dbReference type="EnsemblPlants" id="KEH16898"/>
    </source>
</evidence>
<evidence type="ECO:0000313" key="1">
    <source>
        <dbReference type="EMBL" id="KEH16898.1"/>
    </source>
</evidence>
<dbReference type="HOGENOM" id="CLU_2227188_0_0_1"/>
<dbReference type="EnsemblPlants" id="KEH16898">
    <property type="protein sequence ID" value="KEH16898"/>
    <property type="gene ID" value="MTR_0072s0060"/>
</dbReference>
<reference evidence="1 3" key="2">
    <citation type="journal article" date="2014" name="BMC Genomics">
        <title>An improved genome release (version Mt4.0) for the model legume Medicago truncatula.</title>
        <authorList>
            <person name="Tang H."/>
            <person name="Krishnakumar V."/>
            <person name="Bidwell S."/>
            <person name="Rosen B."/>
            <person name="Chan A."/>
            <person name="Zhou S."/>
            <person name="Gentzbittel L."/>
            <person name="Childs K.L."/>
            <person name="Yandell M."/>
            <person name="Gundlach H."/>
            <person name="Mayer K.F."/>
            <person name="Schwartz D.C."/>
            <person name="Town C.D."/>
        </authorList>
    </citation>
    <scope>GENOME REANNOTATION</scope>
    <source>
        <strain evidence="1">A17</strain>
        <strain evidence="2 3">cv. Jemalong A17</strain>
    </source>
</reference>
<accession>A0A072TJ55</accession>
<evidence type="ECO:0000313" key="3">
    <source>
        <dbReference type="Proteomes" id="UP000002051"/>
    </source>
</evidence>
<sequence length="106" mass="12075">MPRAPSEPRNSQIASMTLSLAYDACKRDLIWHLSPPTLSCSSVELEYRGVVNVVYEFCCSWRHLRPTCPTAYQIADIFTKGLPLILFEDFRDILRLRQPLASTTGK</sequence>
<dbReference type="AlphaFoldDB" id="A0A072TJ55"/>
<organism evidence="1 3">
    <name type="scientific">Medicago truncatula</name>
    <name type="common">Barrel medic</name>
    <name type="synonym">Medicago tribuloides</name>
    <dbReference type="NCBI Taxonomy" id="3880"/>
    <lineage>
        <taxon>Eukaryota</taxon>
        <taxon>Viridiplantae</taxon>
        <taxon>Streptophyta</taxon>
        <taxon>Embryophyta</taxon>
        <taxon>Tracheophyta</taxon>
        <taxon>Spermatophyta</taxon>
        <taxon>Magnoliopsida</taxon>
        <taxon>eudicotyledons</taxon>
        <taxon>Gunneridae</taxon>
        <taxon>Pentapetalae</taxon>
        <taxon>rosids</taxon>
        <taxon>fabids</taxon>
        <taxon>Fabales</taxon>
        <taxon>Fabaceae</taxon>
        <taxon>Papilionoideae</taxon>
        <taxon>50 kb inversion clade</taxon>
        <taxon>NPAAA clade</taxon>
        <taxon>Hologalegina</taxon>
        <taxon>IRL clade</taxon>
        <taxon>Trifolieae</taxon>
        <taxon>Medicago</taxon>
    </lineage>
</organism>
<dbReference type="Proteomes" id="UP000002051">
    <property type="component" value="Unassembled WGS sequence"/>
</dbReference>
<protein>
    <submittedName>
        <fullName evidence="1 2">Uncharacterized protein</fullName>
    </submittedName>
</protein>
<reference evidence="2" key="3">
    <citation type="submission" date="2015-06" db="UniProtKB">
        <authorList>
            <consortium name="EnsemblPlants"/>
        </authorList>
    </citation>
    <scope>IDENTIFICATION</scope>
    <source>
        <strain evidence="2">cv. Jemalong A17</strain>
    </source>
</reference>